<dbReference type="AlphaFoldDB" id="A0A0E9V0P0"/>
<protein>
    <submittedName>
        <fullName evidence="1">Uncharacterized protein</fullName>
    </submittedName>
</protein>
<reference evidence="1" key="1">
    <citation type="submission" date="2014-11" db="EMBL/GenBank/DDBJ databases">
        <authorList>
            <person name="Amaro Gonzalez C."/>
        </authorList>
    </citation>
    <scope>NUCLEOTIDE SEQUENCE</scope>
</reference>
<reference evidence="1" key="2">
    <citation type="journal article" date="2015" name="Fish Shellfish Immunol.">
        <title>Early steps in the European eel (Anguilla anguilla)-Vibrio vulnificus interaction in the gills: Role of the RtxA13 toxin.</title>
        <authorList>
            <person name="Callol A."/>
            <person name="Pajuelo D."/>
            <person name="Ebbesson L."/>
            <person name="Teles M."/>
            <person name="MacKenzie S."/>
            <person name="Amaro C."/>
        </authorList>
    </citation>
    <scope>NUCLEOTIDE SEQUENCE</scope>
</reference>
<name>A0A0E9V0P0_ANGAN</name>
<evidence type="ECO:0000313" key="1">
    <source>
        <dbReference type="EMBL" id="JAH71005.1"/>
    </source>
</evidence>
<organism evidence="1">
    <name type="scientific">Anguilla anguilla</name>
    <name type="common">European freshwater eel</name>
    <name type="synonym">Muraena anguilla</name>
    <dbReference type="NCBI Taxonomy" id="7936"/>
    <lineage>
        <taxon>Eukaryota</taxon>
        <taxon>Metazoa</taxon>
        <taxon>Chordata</taxon>
        <taxon>Craniata</taxon>
        <taxon>Vertebrata</taxon>
        <taxon>Euteleostomi</taxon>
        <taxon>Actinopterygii</taxon>
        <taxon>Neopterygii</taxon>
        <taxon>Teleostei</taxon>
        <taxon>Anguilliformes</taxon>
        <taxon>Anguillidae</taxon>
        <taxon>Anguilla</taxon>
    </lineage>
</organism>
<accession>A0A0E9V0P0</accession>
<dbReference type="EMBL" id="GBXM01037572">
    <property type="protein sequence ID" value="JAH71005.1"/>
    <property type="molecule type" value="Transcribed_RNA"/>
</dbReference>
<sequence>MLFFSSIYPMHFFSAHDWH</sequence>
<proteinExistence type="predicted"/>